<dbReference type="Proteomes" id="UP001212997">
    <property type="component" value="Unassembled WGS sequence"/>
</dbReference>
<keyword evidence="2" id="KW-1185">Reference proteome</keyword>
<proteinExistence type="predicted"/>
<name>A0AAD5V499_9APHY</name>
<accession>A0AAD5V499</accession>
<reference evidence="1" key="1">
    <citation type="submission" date="2022-07" db="EMBL/GenBank/DDBJ databases">
        <title>Genome Sequence of Physisporinus lineatus.</title>
        <authorList>
            <person name="Buettner E."/>
        </authorList>
    </citation>
    <scope>NUCLEOTIDE SEQUENCE</scope>
    <source>
        <strain evidence="1">VT162</strain>
    </source>
</reference>
<dbReference type="AlphaFoldDB" id="A0AAD5V499"/>
<comment type="caution">
    <text evidence="1">The sequence shown here is derived from an EMBL/GenBank/DDBJ whole genome shotgun (WGS) entry which is preliminary data.</text>
</comment>
<evidence type="ECO:0000313" key="1">
    <source>
        <dbReference type="EMBL" id="KAJ3484025.1"/>
    </source>
</evidence>
<sequence>MMKPKTEPLGVFNLQSKKSLPLIKARHIPWTSHRHLNLAMDGQHSVVDDTVKDPASIEERSTSSLIQDPDNVLLASGLRTQAEQELVRKLEIYDILPTIILILPL</sequence>
<protein>
    <submittedName>
        <fullName evidence="1">Uncharacterized protein</fullName>
    </submittedName>
</protein>
<gene>
    <name evidence="1" type="ORF">NLI96_g5904</name>
</gene>
<evidence type="ECO:0000313" key="2">
    <source>
        <dbReference type="Proteomes" id="UP001212997"/>
    </source>
</evidence>
<dbReference type="EMBL" id="JANAWD010000204">
    <property type="protein sequence ID" value="KAJ3484025.1"/>
    <property type="molecule type" value="Genomic_DNA"/>
</dbReference>
<organism evidence="1 2">
    <name type="scientific">Meripilus lineatus</name>
    <dbReference type="NCBI Taxonomy" id="2056292"/>
    <lineage>
        <taxon>Eukaryota</taxon>
        <taxon>Fungi</taxon>
        <taxon>Dikarya</taxon>
        <taxon>Basidiomycota</taxon>
        <taxon>Agaricomycotina</taxon>
        <taxon>Agaricomycetes</taxon>
        <taxon>Polyporales</taxon>
        <taxon>Meripilaceae</taxon>
        <taxon>Meripilus</taxon>
    </lineage>
</organism>